<dbReference type="InterPro" id="IPR004843">
    <property type="entry name" value="Calcineurin-like_PHP"/>
</dbReference>
<keyword evidence="3" id="KW-1185">Reference proteome</keyword>
<dbReference type="AlphaFoldDB" id="A0A239EKC9"/>
<dbReference type="PANTHER" id="PTHR42850:SF2">
    <property type="entry name" value="BLL5683 PROTEIN"/>
    <property type="match status" value="1"/>
</dbReference>
<name>A0A239EKC9_9BACT</name>
<dbReference type="PANTHER" id="PTHR42850">
    <property type="entry name" value="METALLOPHOSPHOESTERASE"/>
    <property type="match status" value="1"/>
</dbReference>
<dbReference type="GO" id="GO:0016791">
    <property type="term" value="F:phosphatase activity"/>
    <property type="evidence" value="ECO:0007669"/>
    <property type="project" value="TreeGrafter"/>
</dbReference>
<evidence type="ECO:0000313" key="2">
    <source>
        <dbReference type="EMBL" id="SNS45220.1"/>
    </source>
</evidence>
<dbReference type="EMBL" id="FZOQ01000006">
    <property type="protein sequence ID" value="SNS45220.1"/>
    <property type="molecule type" value="Genomic_DNA"/>
</dbReference>
<evidence type="ECO:0000259" key="1">
    <source>
        <dbReference type="Pfam" id="PF00149"/>
    </source>
</evidence>
<protein>
    <submittedName>
        <fullName evidence="2">Predicted phosphodiesterase</fullName>
    </submittedName>
</protein>
<dbReference type="OrthoDB" id="9813918at2"/>
<organism evidence="2 3">
    <name type="scientific">Pontibacter ummariensis</name>
    <dbReference type="NCBI Taxonomy" id="1610492"/>
    <lineage>
        <taxon>Bacteria</taxon>
        <taxon>Pseudomonadati</taxon>
        <taxon>Bacteroidota</taxon>
        <taxon>Cytophagia</taxon>
        <taxon>Cytophagales</taxon>
        <taxon>Hymenobacteraceae</taxon>
        <taxon>Pontibacter</taxon>
    </lineage>
</organism>
<dbReference type="InterPro" id="IPR050126">
    <property type="entry name" value="Ap4A_hydrolase"/>
</dbReference>
<dbReference type="Proteomes" id="UP000198432">
    <property type="component" value="Unassembled WGS sequence"/>
</dbReference>
<proteinExistence type="predicted"/>
<dbReference type="RefSeq" id="WP_089318869.1">
    <property type="nucleotide sequence ID" value="NZ_FZOQ01000006.1"/>
</dbReference>
<dbReference type="PIRSF" id="PIRSF000883">
    <property type="entry name" value="Pesterase_MJ0912"/>
    <property type="match status" value="1"/>
</dbReference>
<dbReference type="Pfam" id="PF00149">
    <property type="entry name" value="Metallophos"/>
    <property type="match status" value="1"/>
</dbReference>
<sequence>MRVLIFGDVHGNLVALEKMLQKEQKEVDQLVCHGDVVNYGPWSNECVQLLESVGCTCLRGNHETYFLNGAYPGEHPVAQAFFKHCYPSFLQHEIIAGYGESTVIGDYQVQHTVNNRYIYPDTDVNALKLEKDYIIGHSHHQFTAESVTGRKLTNTGSVGQNRKYINVINYVIYDTESKALNLEALVYKVDLVIDKMKREKYPSVCVDYYEQKKRL</sequence>
<reference evidence="3" key="1">
    <citation type="submission" date="2017-06" db="EMBL/GenBank/DDBJ databases">
        <authorList>
            <person name="Varghese N."/>
            <person name="Submissions S."/>
        </authorList>
    </citation>
    <scope>NUCLEOTIDE SEQUENCE [LARGE SCALE GENOMIC DNA]</scope>
    <source>
        <strain evidence="3">NKM1</strain>
    </source>
</reference>
<dbReference type="Gene3D" id="3.60.21.10">
    <property type="match status" value="1"/>
</dbReference>
<dbReference type="InterPro" id="IPR029052">
    <property type="entry name" value="Metallo-depent_PP-like"/>
</dbReference>
<evidence type="ECO:0000313" key="3">
    <source>
        <dbReference type="Proteomes" id="UP000198432"/>
    </source>
</evidence>
<feature type="domain" description="Calcineurin-like phosphoesterase" evidence="1">
    <location>
        <begin position="1"/>
        <end position="150"/>
    </location>
</feature>
<accession>A0A239EKC9</accession>
<dbReference type="InterPro" id="IPR011152">
    <property type="entry name" value="Pesterase_MJ0912"/>
</dbReference>
<dbReference type="GO" id="GO:0005737">
    <property type="term" value="C:cytoplasm"/>
    <property type="evidence" value="ECO:0007669"/>
    <property type="project" value="TreeGrafter"/>
</dbReference>
<dbReference type="SUPFAM" id="SSF56300">
    <property type="entry name" value="Metallo-dependent phosphatases"/>
    <property type="match status" value="1"/>
</dbReference>
<gene>
    <name evidence="2" type="ORF">SAMN06296052_106228</name>
</gene>